<feature type="compositionally biased region" description="Low complexity" evidence="1">
    <location>
        <begin position="1238"/>
        <end position="1249"/>
    </location>
</feature>
<feature type="compositionally biased region" description="Polar residues" evidence="1">
    <location>
        <begin position="952"/>
        <end position="961"/>
    </location>
</feature>
<feature type="region of interest" description="Disordered" evidence="1">
    <location>
        <begin position="2540"/>
        <end position="2596"/>
    </location>
</feature>
<evidence type="ECO:0000313" key="2">
    <source>
        <dbReference type="EMBL" id="OIW19872.1"/>
    </source>
</evidence>
<dbReference type="PANTHER" id="PTHR47188">
    <property type="entry name" value="PROTEIN TAR1"/>
    <property type="match status" value="1"/>
</dbReference>
<feature type="compositionally biased region" description="Basic residues" evidence="1">
    <location>
        <begin position="1546"/>
        <end position="1557"/>
    </location>
</feature>
<dbReference type="EMBL" id="MLAU01003829">
    <property type="protein sequence ID" value="OIW19872.1"/>
    <property type="molecule type" value="Genomic_DNA"/>
</dbReference>
<feature type="compositionally biased region" description="Basic and acidic residues" evidence="1">
    <location>
        <begin position="1794"/>
        <end position="1806"/>
    </location>
</feature>
<evidence type="ECO:0000313" key="3">
    <source>
        <dbReference type="Proteomes" id="UP000188354"/>
    </source>
</evidence>
<feature type="compositionally biased region" description="Polar residues" evidence="1">
    <location>
        <begin position="1373"/>
        <end position="1389"/>
    </location>
</feature>
<feature type="compositionally biased region" description="Polar residues" evidence="1">
    <location>
        <begin position="34"/>
        <end position="50"/>
    </location>
</feature>
<dbReference type="Proteomes" id="UP000188354">
    <property type="component" value="Unassembled WGS sequence"/>
</dbReference>
<sequence>MIALEPLRTSPSTTSFRAGPVTVEASERPWDAATTDSAPWDQSSASTANTFPRDKPNRGTLLLASQRDAPRLQARTRAHDTLPDDWTCAPSCCGYAPEGFTKHHILPCRTGRTRSLGTSVGCRYYRLRTVGPIQRLNSQRISEGQAYRVTLLLASQTTAPRLQARERAHDTLPDDWTCAPSCCGYAPEGFTKHHILPCRTGQNQKPRNARHYPTRHRVTKPEPRQPAPGHVRPGFGMEDDSVELPTTPWKNAPACLGQVAGALGGSPMACHPDPPRPQKDGGPATLEASARPTDARNYPTRHRVTKPAPRQEGLTHQEIRVGPRGTVEALDASPTSPTCPDDTKPKHQPAPGRVRPGFGMEDGSVELPTTPWKNAPACLGQLAGALGGSPMACHPDPPRNAWNIIPKHFPKLRPRNIEASPSNDFPPKCGTRPVLSRLFDARGRGPEGPVPNPSPDRHAATRSRRESSSSSPPTADGFGTGTPVPSPQSQSFSRGYGSILPTSLAYIVPSTRGCSPWRPDAVMSTTGRGRHSVLRIFKGRRGRTGHHATCGALPAAGPYLRLSRFQGGQAICTDDRSARAHAPGFAATAAPSYSSGPGPCPDGRVSAQLGTVTQLPVHPASPVLLTKNGPLGALDSVAWLNKAATPSYLFKSFAPIPKSDERFARQYRCGPPPEFPLASPRSGIVHHLSGPDRYALTRTLHRRSGSVGGATHKGIPPISFLAPYGFTCPLTRTHVRLLGPCFKTGRMGSPQADARSTQVPKHTKRRALPTTIAMMTSPRACQQPGLGPPSQFASVHAPSRLADRLSPFHIRPRHIAGPHPLPSRQFQALFDSLFKVLFIFPSRYLFAIGLSPVFSLGRNLPPDWGCIPKQPDSPTAPRGATGSGHDGALTLSGAPFQGTWARSAAEDASPDYNSDTEGDRFSWRPTDPHGSKSRKAGGGDTHDRSRALAQPPSITAPSTADSVFNQPRALGLMASGATCVQRLDGSRDSAIHTKYRISLRSSSMQEPRYPLPRVFRISVSQRRPHEHRLRADGGELNDFNFLGAFRAGVLLLGQEDTAEGSPTETLLRLLLPLNDKVQWTSHNVAGSEPPTSPQSEHFTGPFNRQIAPPTKNGHAPPPIESRKSSQSVNPYYVWTCGVLKATSADPWSASFMVETRTLFVFHKSKNFTSDYEIRMPPTVPVNHYSDPEGQHNRIRILCAGGTTRPVKARSASPAEGTSRPVHTNGGPIDPTQAVSQAPSPESNPNSPSPVTTMCCHRKRLSKTDTTAKCYSREPINRRDSTGQTHQPAFAACTASKGTLDTCDNASHHNSQLTLHTHHFRILQRPQEGAWMERPTTHFRMIALEPLRTSPSTTSFRAGPVTVEASERPWDAATTDSAPWDQSSASTANTFPRDKPNRGTLLLASQRDAPRLQARTRAHDTLPDDWTCAPSCCGYAPEGFTKHHILPCRTGRTRSLGTSVGCRYYRLRTVGPIQRLNSQRISEGQAYRVTLLLASQTTAPRLQARERAHDTLPDDWTCAPSCCGYAPEGFTKHHILPCRTGQNQKPRNARHYPTRHRVTKPEPRQPAPGHVRPGFGMEDDSVELPTTPWKNAPACLGQVAGALGGSPMACHPDPPRPQKDGGPATLEASARPTDARNYPTRHRVTKPAPRQEGLTHQEIRVGPRGTVEALDASPTSPTCPDDTKPKHQPAPGRVRPGFGMEDGSVELPTTPWKNAPACLGQLAGALGGSPMACHPDPPRNAWNIIPKHFPKLRPRNIEASPSNDFPPKCGTRPVLSRLFDARGRGPEGPVPNPSPDRHAATRSRRESSSSSPPTADGFGTGTPVPSPQSQSFSRGYGSILPTSLAYIVPSTRGCSPWRPDAVMSTTGRGRHSVLRIFKGRRGRTGHHATCGALPAAGPYLRLSRFQGGQAICTDDRSARAHAPGFAATAAPSYSSGPGPCPDGRVSAQLGTVTQLPVHPASPVLLTKNGPLGALDSVAWLNKAATPSYLFKSFAPIPKSDERFARQYRCGPPPEFPLASPRSGIVHHLSGPDRYALTRTLHRRSGSVGGATHKGIPPISFLAPYGFTCPLTRTHVRLLGPCFKTGRMGSPQADARSTQVPKHTKRRALPTTIAMMTSPRACQQPGLGPPSQFASVHAPSRLADRLSPFHIRPRHIAGPHPLPSRQFQALFDSLFKVLFIFPSRYLFAIGLSPVFSLGRNLPPDWGCIPKQPDSPTAPRGATGSGHDGALTLSGAPFQGTWARSAAEDASPDYNSDTEGDRFSWRPTDPHGSKSRKAGGGDTHDRSRALAQPPSITAPSTADSVFNQPRALGLMASGATCVQRLDGSRDSAIHTKYRISLRSSSMQEPRYPLPRVFRISVSQRRPHEHRLRADGGELNDFNFLGAFRAGVLLLGQEDTAEGSPTETLLRLLLPLNDKVQWTSHNVAGSEPPTSPQSEHFTGPFNRQIAPPTKNGHAPPPIESRKSSQSVNPYYVWTCGVLKATSADPWSASFMVETRTLFVFHKSKNFTSDYEIRMPPTVPVNHYSDPEGQHNRIRILCAGGTTRPVKARSASPAEGTSRPVHTNGGPIDPTQAVSQAPSPESNPNSPSPVTTMCCHRKRLSKTDTTAKCYSREPINRRDSTGQTHQPAFAACTASKGTLDTCDNASHHNSQLTLHTHHFRILQRPQEGAWMERTALTSQLPLTRPPVRQTRRYHTDHSPQCQWQASKWKHMVPPDPLRRARTEKVTAKTDRDKGSKFIRLPNPPTTHFRRTGSALRASPNTTSFHGEKGLTGNIFPKPTTHFRMIALEPLRTSPSTTSFRAGPVTVEASERPWDAATTDSAPWDQSSASTANTFPRDKPNRGTLLLASQRDAPRLQARTRAHDTLPDDWTCAPSCCGYAPEGFTKHHILPCRTGRTRSLGTSVGCRYYRLRTVGPIQRLNSQRISEGQAYRVTLLLASQTTAPRLQARERAHDTLPDDWTCAPSCCGYAPEGFTKHHILPCRTGQNQKPRNARHYPTRHRVTKPEPRQPAPGHVRPGFGMEDDSVELPTTPWKNAPACLGQVAGALGGSPMACHPDPPRPQKDGGPATLEASARPTDARNYPTRHRVTKPAPRQEGLTHQEIRVGPRGTVEALDASPTSPTCPDDTKPKHQPAPGRVRPGFGMEDGSVELPTTPWKNAPACLGQLAGALGGSPMACHPDPPRIPREARVMAWVTFTEHSDHVPWHGSPSPSTRNLCHGMVLSRLFDARGRGPEGPVPNPSPDRHAATRSRRESSSSSPPTADGFGTGTPVPSPQSQSFSRGYGSILPTSLAYIVPSTRGCSPWRPDAVMSTTGRGRHSVLRIFKGRRGRTGHHATCGALPAAGPYLRLSRFQGGQAICTDDRSARAHAPGFAATAAPSYSSGPGPCPDGRVSAQLGTVTQLPVHPASPVLLTKNGPLGALDSVAWLNKAATPSYLFKSFAPIPKSDERFARQYRCGPPPEFPLASPRSGIVHHLSGPDRYALTRTLHRRSGSVGGATHKGIPPISFLAPYGFTCPLTRTHVRLLGPCFKTGRMGSPQADARSTQNHDNTPRNQAIAYFRYAHNA</sequence>
<dbReference type="InterPro" id="IPR044792">
    <property type="entry name" value="TAR1"/>
</dbReference>
<feature type="region of interest" description="Disordered" evidence="1">
    <location>
        <begin position="3111"/>
        <end position="3137"/>
    </location>
</feature>
<feature type="region of interest" description="Disordered" evidence="1">
    <location>
        <begin position="1605"/>
        <end position="1694"/>
    </location>
</feature>
<feature type="compositionally biased region" description="Polar residues" evidence="1">
    <location>
        <begin position="2816"/>
        <end position="2832"/>
    </location>
</feature>
<evidence type="ECO:0000256" key="1">
    <source>
        <dbReference type="SAM" id="MobiDB-lite"/>
    </source>
</evidence>
<keyword evidence="3" id="KW-1185">Reference proteome</keyword>
<feature type="region of interest" description="Disordered" evidence="1">
    <location>
        <begin position="2206"/>
        <end position="2300"/>
    </location>
</feature>
<feature type="region of interest" description="Disordered" evidence="1">
    <location>
        <begin position="1081"/>
        <end position="1124"/>
    </location>
</feature>
<feature type="region of interest" description="Disordered" evidence="1">
    <location>
        <begin position="3048"/>
        <end position="3099"/>
    </location>
</feature>
<feature type="region of interest" description="Disordered" evidence="1">
    <location>
        <begin position="2420"/>
        <end position="2463"/>
    </location>
</feature>
<feature type="region of interest" description="Disordered" evidence="1">
    <location>
        <begin position="2810"/>
        <end position="2840"/>
    </location>
</feature>
<feature type="region of interest" description="Disordered" evidence="1">
    <location>
        <begin position="329"/>
        <end position="355"/>
    </location>
</feature>
<feature type="region of interest" description="Disordered" evidence="1">
    <location>
        <begin position="2983"/>
        <end position="3018"/>
    </location>
</feature>
<feature type="compositionally biased region" description="Low complexity" evidence="1">
    <location>
        <begin position="2577"/>
        <end position="2588"/>
    </location>
</feature>
<organism evidence="2 3">
    <name type="scientific">Lupinus angustifolius</name>
    <name type="common">Narrow-leaved blue lupine</name>
    <dbReference type="NCBI Taxonomy" id="3871"/>
    <lineage>
        <taxon>Eukaryota</taxon>
        <taxon>Viridiplantae</taxon>
        <taxon>Streptophyta</taxon>
        <taxon>Embryophyta</taxon>
        <taxon>Tracheophyta</taxon>
        <taxon>Spermatophyta</taxon>
        <taxon>Magnoliopsida</taxon>
        <taxon>eudicotyledons</taxon>
        <taxon>Gunneridae</taxon>
        <taxon>Pentapetalae</taxon>
        <taxon>rosids</taxon>
        <taxon>fabids</taxon>
        <taxon>Fabales</taxon>
        <taxon>Fabaceae</taxon>
        <taxon>Papilionoideae</taxon>
        <taxon>50 kb inversion clade</taxon>
        <taxon>genistoids sensu lato</taxon>
        <taxon>core genistoids</taxon>
        <taxon>Genisteae</taxon>
        <taxon>Lupinus</taxon>
    </lineage>
</organism>
<feature type="region of interest" description="Disordered" evidence="1">
    <location>
        <begin position="1540"/>
        <end position="1571"/>
    </location>
</feature>
<dbReference type="Gramene" id="OIW19872">
    <property type="protein sequence ID" value="OIW19872"/>
    <property type="gene ID" value="TanjilG_27239"/>
</dbReference>
<feature type="compositionally biased region" description="Basic and acidic residues" evidence="1">
    <location>
        <begin position="455"/>
        <end position="467"/>
    </location>
</feature>
<feature type="region of interest" description="Disordered" evidence="1">
    <location>
        <begin position="1"/>
        <end position="58"/>
    </location>
</feature>
<feature type="region of interest" description="Disordered" evidence="1">
    <location>
        <begin position="867"/>
        <end position="961"/>
    </location>
</feature>
<dbReference type="GO" id="GO:0043457">
    <property type="term" value="P:regulation of cellular respiration"/>
    <property type="evidence" value="ECO:0007669"/>
    <property type="project" value="InterPro"/>
</dbReference>
<comment type="caution">
    <text evidence="2">The sequence shown here is derived from an EMBL/GenBank/DDBJ whole genome shotgun (WGS) entry which is preliminary data.</text>
</comment>
<feature type="region of interest" description="Disordered" evidence="1">
    <location>
        <begin position="1201"/>
        <end position="1257"/>
    </location>
</feature>
<reference evidence="2 3" key="1">
    <citation type="journal article" date="2017" name="Plant Biotechnol. J.">
        <title>A comprehensive draft genome sequence for lupin (Lupinus angustifolius), an emerging health food: insights into plant-microbe interactions and legume evolution.</title>
        <authorList>
            <person name="Hane J.K."/>
            <person name="Ming Y."/>
            <person name="Kamphuis L.G."/>
            <person name="Nelson M.N."/>
            <person name="Garg G."/>
            <person name="Atkins C.A."/>
            <person name="Bayer P.E."/>
            <person name="Bravo A."/>
            <person name="Bringans S."/>
            <person name="Cannon S."/>
            <person name="Edwards D."/>
            <person name="Foley R."/>
            <person name="Gao L.L."/>
            <person name="Harrison M.J."/>
            <person name="Huang W."/>
            <person name="Hurgobin B."/>
            <person name="Li S."/>
            <person name="Liu C.W."/>
            <person name="McGrath A."/>
            <person name="Morahan G."/>
            <person name="Murray J."/>
            <person name="Weller J."/>
            <person name="Jian J."/>
            <person name="Singh K.B."/>
        </authorList>
    </citation>
    <scope>NUCLEOTIDE SEQUENCE [LARGE SCALE GENOMIC DNA]</scope>
    <source>
        <strain evidence="3">cv. Tanjil</strain>
        <tissue evidence="2">Whole plant</tissue>
    </source>
</reference>
<feature type="region of interest" description="Disordered" evidence="1">
    <location>
        <begin position="1752"/>
        <end position="1834"/>
    </location>
</feature>
<feature type="compositionally biased region" description="Polar residues" evidence="1">
    <location>
        <begin position="2291"/>
        <end position="2300"/>
    </location>
</feature>
<feature type="region of interest" description="Disordered" evidence="1">
    <location>
        <begin position="413"/>
        <end position="495"/>
    </location>
</feature>
<feature type="region of interest" description="Disordered" evidence="1">
    <location>
        <begin position="2719"/>
        <end position="2775"/>
    </location>
</feature>
<feature type="region of interest" description="Disordered" evidence="1">
    <location>
        <begin position="3226"/>
        <end position="3280"/>
    </location>
</feature>
<feature type="compositionally biased region" description="Basic and acidic residues" evidence="1">
    <location>
        <begin position="2719"/>
        <end position="2734"/>
    </location>
</feature>
<feature type="region of interest" description="Disordered" evidence="1">
    <location>
        <begin position="201"/>
        <end position="236"/>
    </location>
</feature>
<gene>
    <name evidence="2" type="ORF">TanjilG_27239</name>
</gene>
<feature type="compositionally biased region" description="Basic and acidic residues" evidence="1">
    <location>
        <begin position="3240"/>
        <end position="3252"/>
    </location>
</feature>
<feature type="compositionally biased region" description="Basic residues" evidence="1">
    <location>
        <begin position="207"/>
        <end position="218"/>
    </location>
</feature>
<feature type="compositionally biased region" description="Basic and acidic residues" evidence="1">
    <location>
        <begin position="917"/>
        <end position="930"/>
    </location>
</feature>
<accession>A0A394D8I8</accession>
<dbReference type="AntiFam" id="ANF00034">
    <property type="entry name" value="Antisense to 5.8S rRNA"/>
</dbReference>
<feature type="region of interest" description="Disordered" evidence="1">
    <location>
        <begin position="266"/>
        <end position="317"/>
    </location>
</feature>
<proteinExistence type="predicted"/>
<name>A0A394D8I8_LUPAN</name>
<feature type="compositionally biased region" description="Basic residues" evidence="1">
    <location>
        <begin position="2989"/>
        <end position="3000"/>
    </location>
</feature>
<protein>
    <submittedName>
        <fullName evidence="2">Uncharacterized protein</fullName>
    </submittedName>
</protein>
<feature type="region of interest" description="Disordered" evidence="1">
    <location>
        <begin position="1367"/>
        <end position="1396"/>
    </location>
</feature>
<dbReference type="PANTHER" id="PTHR47188:SF1">
    <property type="entry name" value="PROTEIN TAR1"/>
    <property type="match status" value="1"/>
</dbReference>
<dbReference type="STRING" id="3871.A0A394D8I8"/>
<feature type="compositionally biased region" description="Basic and acidic residues" evidence="1">
    <location>
        <begin position="2256"/>
        <end position="2269"/>
    </location>
</feature>